<dbReference type="PROSITE" id="PS51007">
    <property type="entry name" value="CYTC"/>
    <property type="match status" value="1"/>
</dbReference>
<evidence type="ECO:0000313" key="6">
    <source>
        <dbReference type="EMBL" id="GAA4329430.1"/>
    </source>
</evidence>
<feature type="domain" description="Cytochrome c" evidence="5">
    <location>
        <begin position="149"/>
        <end position="242"/>
    </location>
</feature>
<sequence>MLRPLIAYFLLILVISCASKKDSFAGLLGKDALPVQSYRITNDRDTLLRTAKGALLRIERGSFSGDVTLLVREAYSMSDMVAGGLLTEASGAALSSGGMIELRAQENGIKIERPISVSIPTNLYDPSMQLYSGVEEEGRIDWKDPQPLPAVVQGKQLFQQNCATCHAVDKELTGPALRGFTARGPWADRRELYKFIHNPALYIQCNAYAKALQQKYGSIMQAFPQLTPEQIDAITDYIGSVDRQAAPLPDPSVLNCIDSCAAYKEAQMKLFELEQRQQALIRDNGSRVELEYHQEGGRGRDSGAGVLLMNDKVQAERFDARYYNVKIDAFGWHNIDRLVSMEGVEDRYLSVAIDQSVSAENNVFLAIPQYRIFTEGGRLQGKDDAYGFFKTDGTAPLPLGVRAIAFAISEKNGTILFGSVAFTVADHNELRLVMQEMDKAGFDRAMAALALDDVTTGVKDAKNAKEVRALDEQIRQEQSGAERLRPKSCDCGCPDVPAFDSLPAR</sequence>
<evidence type="ECO:0000256" key="2">
    <source>
        <dbReference type="ARBA" id="ARBA00022723"/>
    </source>
</evidence>
<evidence type="ECO:0000256" key="1">
    <source>
        <dbReference type="ARBA" id="ARBA00022617"/>
    </source>
</evidence>
<keyword evidence="3 4" id="KW-0408">Iron</keyword>
<dbReference type="InterPro" id="IPR036909">
    <property type="entry name" value="Cyt_c-like_dom_sf"/>
</dbReference>
<keyword evidence="7" id="KW-1185">Reference proteome</keyword>
<gene>
    <name evidence="6" type="ORF">GCM10023184_19950</name>
</gene>
<comment type="caution">
    <text evidence="6">The sequence shown here is derived from an EMBL/GenBank/DDBJ whole genome shotgun (WGS) entry which is preliminary data.</text>
</comment>
<name>A0ABP8GSS8_9BACT</name>
<evidence type="ECO:0000256" key="3">
    <source>
        <dbReference type="ARBA" id="ARBA00023004"/>
    </source>
</evidence>
<dbReference type="RefSeq" id="WP_345255476.1">
    <property type="nucleotide sequence ID" value="NZ_BAABGY010000007.1"/>
</dbReference>
<dbReference type="Pfam" id="PF00034">
    <property type="entry name" value="Cytochrom_C"/>
    <property type="match status" value="1"/>
</dbReference>
<accession>A0ABP8GSS8</accession>
<organism evidence="6 7">
    <name type="scientific">Flaviaesturariibacter amylovorans</name>
    <dbReference type="NCBI Taxonomy" id="1084520"/>
    <lineage>
        <taxon>Bacteria</taxon>
        <taxon>Pseudomonadati</taxon>
        <taxon>Bacteroidota</taxon>
        <taxon>Chitinophagia</taxon>
        <taxon>Chitinophagales</taxon>
        <taxon>Chitinophagaceae</taxon>
        <taxon>Flaviaestuariibacter</taxon>
    </lineage>
</organism>
<dbReference type="EMBL" id="BAABGY010000007">
    <property type="protein sequence ID" value="GAA4329430.1"/>
    <property type="molecule type" value="Genomic_DNA"/>
</dbReference>
<proteinExistence type="predicted"/>
<evidence type="ECO:0000259" key="5">
    <source>
        <dbReference type="PROSITE" id="PS51007"/>
    </source>
</evidence>
<dbReference type="InterPro" id="IPR009056">
    <property type="entry name" value="Cyt_c-like_dom"/>
</dbReference>
<dbReference type="Gene3D" id="1.10.760.10">
    <property type="entry name" value="Cytochrome c-like domain"/>
    <property type="match status" value="1"/>
</dbReference>
<reference evidence="7" key="1">
    <citation type="journal article" date="2019" name="Int. J. Syst. Evol. Microbiol.">
        <title>The Global Catalogue of Microorganisms (GCM) 10K type strain sequencing project: providing services to taxonomists for standard genome sequencing and annotation.</title>
        <authorList>
            <consortium name="The Broad Institute Genomics Platform"/>
            <consortium name="The Broad Institute Genome Sequencing Center for Infectious Disease"/>
            <person name="Wu L."/>
            <person name="Ma J."/>
        </authorList>
    </citation>
    <scope>NUCLEOTIDE SEQUENCE [LARGE SCALE GENOMIC DNA]</scope>
    <source>
        <strain evidence="7">JCM 17919</strain>
    </source>
</reference>
<evidence type="ECO:0000313" key="7">
    <source>
        <dbReference type="Proteomes" id="UP001501725"/>
    </source>
</evidence>
<keyword evidence="1 4" id="KW-0349">Heme</keyword>
<dbReference type="Proteomes" id="UP001501725">
    <property type="component" value="Unassembled WGS sequence"/>
</dbReference>
<keyword evidence="2 4" id="KW-0479">Metal-binding</keyword>
<evidence type="ECO:0000256" key="4">
    <source>
        <dbReference type="PROSITE-ProRule" id="PRU00433"/>
    </source>
</evidence>
<dbReference type="SUPFAM" id="SSF46626">
    <property type="entry name" value="Cytochrome c"/>
    <property type="match status" value="1"/>
</dbReference>
<protein>
    <recommendedName>
        <fullName evidence="5">Cytochrome c domain-containing protein</fullName>
    </recommendedName>
</protein>
<dbReference type="PROSITE" id="PS51257">
    <property type="entry name" value="PROKAR_LIPOPROTEIN"/>
    <property type="match status" value="1"/>
</dbReference>